<dbReference type="InterPro" id="IPR052340">
    <property type="entry name" value="RNase_Y/CdgJ"/>
</dbReference>
<protein>
    <submittedName>
        <fullName evidence="3">EAL domain-containing protein</fullName>
    </submittedName>
</protein>
<reference evidence="3" key="1">
    <citation type="journal article" date="2018" name="Int. J. Syst. Evol. Microbiol.">
        <title>Jatrophihabitans telluris sp. nov., isolated from sediment soil of lava forest wetlands and the emended description of the genus Jatrophihabitans.</title>
        <authorList>
            <person name="Lee K.C."/>
            <person name="Suh M.K."/>
            <person name="Eom M.K."/>
            <person name="Kim K.K."/>
            <person name="Kim J.S."/>
            <person name="Kim D.S."/>
            <person name="Ko S.H."/>
            <person name="Shin Y.K."/>
            <person name="Lee J.S."/>
        </authorList>
    </citation>
    <scope>NUCLEOTIDE SEQUENCE</scope>
    <source>
        <strain evidence="3">N237</strain>
    </source>
</reference>
<keyword evidence="4" id="KW-1185">Reference proteome</keyword>
<dbReference type="PANTHER" id="PTHR33525:SF4">
    <property type="entry name" value="CYCLIC DI-GMP PHOSPHODIESTERASE CDGJ"/>
    <property type="match status" value="1"/>
</dbReference>
<evidence type="ECO:0000259" key="1">
    <source>
        <dbReference type="PROSITE" id="PS50883"/>
    </source>
</evidence>
<reference evidence="3" key="2">
    <citation type="submission" date="2022-05" db="EMBL/GenBank/DDBJ databases">
        <authorList>
            <person name="Kim J.-S."/>
            <person name="Lee K."/>
            <person name="Suh M."/>
            <person name="Eom M."/>
            <person name="Kim J.-S."/>
            <person name="Kim D.-S."/>
            <person name="Ko S.-H."/>
            <person name="Shin Y."/>
            <person name="Lee J.-S."/>
        </authorList>
    </citation>
    <scope>NUCLEOTIDE SEQUENCE</scope>
    <source>
        <strain evidence="3">N237</strain>
    </source>
</reference>
<dbReference type="EMBL" id="CP097332">
    <property type="protein sequence ID" value="UQX86892.1"/>
    <property type="molecule type" value="Genomic_DNA"/>
</dbReference>
<dbReference type="SMART" id="SM00052">
    <property type="entry name" value="EAL"/>
    <property type="match status" value="1"/>
</dbReference>
<gene>
    <name evidence="3" type="ORF">M6D93_11305</name>
</gene>
<dbReference type="SUPFAM" id="SSF141868">
    <property type="entry name" value="EAL domain-like"/>
    <property type="match status" value="1"/>
</dbReference>
<dbReference type="SUPFAM" id="SSF109604">
    <property type="entry name" value="HD-domain/PDEase-like"/>
    <property type="match status" value="1"/>
</dbReference>
<organism evidence="3 4">
    <name type="scientific">Jatrophihabitans telluris</name>
    <dbReference type="NCBI Taxonomy" id="2038343"/>
    <lineage>
        <taxon>Bacteria</taxon>
        <taxon>Bacillati</taxon>
        <taxon>Actinomycetota</taxon>
        <taxon>Actinomycetes</taxon>
        <taxon>Jatrophihabitantales</taxon>
        <taxon>Jatrophihabitantaceae</taxon>
        <taxon>Jatrophihabitans</taxon>
    </lineage>
</organism>
<evidence type="ECO:0000313" key="3">
    <source>
        <dbReference type="EMBL" id="UQX86892.1"/>
    </source>
</evidence>
<dbReference type="Proteomes" id="UP001056336">
    <property type="component" value="Chromosome"/>
</dbReference>
<dbReference type="Pfam" id="PF08668">
    <property type="entry name" value="HDOD"/>
    <property type="match status" value="1"/>
</dbReference>
<dbReference type="InterPro" id="IPR035919">
    <property type="entry name" value="EAL_sf"/>
</dbReference>
<dbReference type="InterPro" id="IPR013976">
    <property type="entry name" value="HDOD"/>
</dbReference>
<sequence>MSHTELVVARQAIYDARLEVAAYELLFRSFETDDHADQLDGDLMTSTVLFSALNIGVDRLVADKLVFCNADRGLLTGRLPVTLPPDRTVIEVLETVELDLEVLEGCRKLVRRGYRIALDDFVWVEGAEPFLELASIVKIDLRRLSGTDELIALVERCRTFDVELLAEKVETEEELQLCRDLGFDYFQGYALSRPRVVAGRALESTQLGALRMSASLLGSEFDLDELEQILRTEPALALQLLQLAAIGARGGLRREIRTLRDALILVGAVRVQSWIALLLLRKQTSIPDDGLTTALARARMCEMLSANTVPHLSAVAFTAGILSAFDVLLGVEASEIDRWVPLDDELREAAFGQRSPVGKIVRDVADYQAGRTTDVRRSGLSDRDFDLASMDAIMWAVEATHRVAAA</sequence>
<dbReference type="Gene3D" id="1.10.3210.10">
    <property type="entry name" value="Hypothetical protein af1432"/>
    <property type="match status" value="1"/>
</dbReference>
<dbReference type="Gene3D" id="3.20.20.450">
    <property type="entry name" value="EAL domain"/>
    <property type="match status" value="1"/>
</dbReference>
<evidence type="ECO:0000313" key="4">
    <source>
        <dbReference type="Proteomes" id="UP001056336"/>
    </source>
</evidence>
<dbReference type="RefSeq" id="WP_249769293.1">
    <property type="nucleotide sequence ID" value="NZ_CP097332.1"/>
</dbReference>
<accession>A0ABY4QUW3</accession>
<proteinExistence type="predicted"/>
<feature type="domain" description="HDOD" evidence="2">
    <location>
        <begin position="202"/>
        <end position="394"/>
    </location>
</feature>
<dbReference type="Pfam" id="PF00563">
    <property type="entry name" value="EAL"/>
    <property type="match status" value="1"/>
</dbReference>
<dbReference type="PIRSF" id="PIRSF003180">
    <property type="entry name" value="DiGMPpdiest_YuxH"/>
    <property type="match status" value="1"/>
</dbReference>
<evidence type="ECO:0000259" key="2">
    <source>
        <dbReference type="PROSITE" id="PS51833"/>
    </source>
</evidence>
<feature type="domain" description="EAL" evidence="1">
    <location>
        <begin position="1"/>
        <end position="208"/>
    </location>
</feature>
<dbReference type="PANTHER" id="PTHR33525">
    <property type="match status" value="1"/>
</dbReference>
<dbReference type="PROSITE" id="PS51833">
    <property type="entry name" value="HDOD"/>
    <property type="match status" value="1"/>
</dbReference>
<dbReference type="InterPro" id="IPR014408">
    <property type="entry name" value="dGMP_Pdiesterase_EAL/HD-GYP"/>
</dbReference>
<name>A0ABY4QUW3_9ACTN</name>
<dbReference type="PROSITE" id="PS50883">
    <property type="entry name" value="EAL"/>
    <property type="match status" value="1"/>
</dbReference>
<dbReference type="InterPro" id="IPR001633">
    <property type="entry name" value="EAL_dom"/>
</dbReference>